<evidence type="ECO:0000313" key="2">
    <source>
        <dbReference type="Proteomes" id="UP000186040"/>
    </source>
</evidence>
<evidence type="ECO:0000313" key="1">
    <source>
        <dbReference type="EMBL" id="OLR92010.1"/>
    </source>
</evidence>
<accession>A0A1Q9LJ30</accession>
<comment type="caution">
    <text evidence="1">The sequence shown here is derived from an EMBL/GenBank/DDBJ whole genome shotgun (WGS) entry which is preliminary data.</text>
</comment>
<protein>
    <submittedName>
        <fullName evidence="1">Uncharacterized protein</fullName>
    </submittedName>
</protein>
<dbReference type="AlphaFoldDB" id="A0A1Q9LJ30"/>
<name>A0A1Q9LJ30_9PSEU</name>
<reference evidence="1 2" key="1">
    <citation type="submission" date="2016-10" db="EMBL/GenBank/DDBJ databases">
        <title>The Draft Genome Sequence of Actinokineospora bangkokensis 44EHWT reveals the biosynthetic pathway of antifungal compounds Thailandins with unusual extender unit butylmalonyl-CoA.</title>
        <authorList>
            <person name="Greule A."/>
            <person name="Intra B."/>
            <person name="Flemming S."/>
            <person name="Rommel M.G."/>
            <person name="Panbangred W."/>
            <person name="Bechthold A."/>
        </authorList>
    </citation>
    <scope>NUCLEOTIDE SEQUENCE [LARGE SCALE GENOMIC DNA]</scope>
    <source>
        <strain evidence="1 2">44EHW</strain>
    </source>
</reference>
<dbReference type="EMBL" id="MKQR01000018">
    <property type="protein sequence ID" value="OLR92010.1"/>
    <property type="molecule type" value="Genomic_DNA"/>
</dbReference>
<keyword evidence="2" id="KW-1185">Reference proteome</keyword>
<dbReference type="Proteomes" id="UP000186040">
    <property type="component" value="Unassembled WGS sequence"/>
</dbReference>
<sequence>MLSAGSWHAVVDLVGLVRGWVAGVLARGAFSGFGTVERGVRRVRGWAGMTACGCGVGTVARSVFSRLGGGAGS</sequence>
<gene>
    <name evidence="1" type="ORF">BJP25_24690</name>
</gene>
<organism evidence="1 2">
    <name type="scientific">Actinokineospora bangkokensis</name>
    <dbReference type="NCBI Taxonomy" id="1193682"/>
    <lineage>
        <taxon>Bacteria</taxon>
        <taxon>Bacillati</taxon>
        <taxon>Actinomycetota</taxon>
        <taxon>Actinomycetes</taxon>
        <taxon>Pseudonocardiales</taxon>
        <taxon>Pseudonocardiaceae</taxon>
        <taxon>Actinokineospora</taxon>
    </lineage>
</organism>
<proteinExistence type="predicted"/>
<dbReference type="STRING" id="1193682.BJP25_24690"/>